<reference evidence="1 2" key="3">
    <citation type="journal article" date="2022" name="Microbiol. Spectr.">
        <title>Folding features and dynamics of 3D genome architecture in plant fungal pathogens.</title>
        <authorList>
            <person name="Xia C."/>
        </authorList>
    </citation>
    <scope>NUCLEOTIDE SEQUENCE [LARGE SCALE GENOMIC DNA]</scope>
    <source>
        <strain evidence="1 2">93-210</strain>
    </source>
</reference>
<sequence>MLRRLKGFRFNSKIYPSSMRIFRPHFMLFISLLPCSRFRAMVIEHSALAEDEGQSYGKRISLRAIPIEEEVVALPDRASEENVFTKTDPVTSTNENNHKRPVEDRPEQKLSNPKRLKLKENWEKDQVELKMLHEDSEELKTLFKDIQADIQNVETIIDQVIGRGDRRGTFSKVVNFLRESEEYIKQLKRLKLLQLGGAKFVNISHGKGTGRLIETGKSFDPVLEGNIKKVLPIELYPSVVGKLGPWFWNIEKLIDEIKDSILTHHQLLNFCVRDYEEYERINLYLSKMIDFLFRNEFIDHESNHFLAFKDQKIMNILGGSNSAYIIRKLKKKNLGLGNHNEEGHDSQSLHDLFQNMNEKDLDSLSFDFFTFLELNENQKNPDP</sequence>
<evidence type="ECO:0000313" key="2">
    <source>
        <dbReference type="Proteomes" id="UP001060170"/>
    </source>
</evidence>
<dbReference type="Proteomes" id="UP001060170">
    <property type="component" value="Chromosome 1"/>
</dbReference>
<proteinExistence type="predicted"/>
<gene>
    <name evidence="1" type="ORF">MJO28_000297</name>
</gene>
<reference evidence="2" key="2">
    <citation type="journal article" date="2018" name="Mol. Plant Microbe Interact.">
        <title>Genome sequence resources for the wheat stripe rust pathogen (Puccinia striiformis f. sp. tritici) and the barley stripe rust pathogen (Puccinia striiformis f. sp. hordei).</title>
        <authorList>
            <person name="Xia C."/>
            <person name="Wang M."/>
            <person name="Yin C."/>
            <person name="Cornejo O.E."/>
            <person name="Hulbert S.H."/>
            <person name="Chen X."/>
        </authorList>
    </citation>
    <scope>NUCLEOTIDE SEQUENCE [LARGE SCALE GENOMIC DNA]</scope>
    <source>
        <strain evidence="2">93-210</strain>
    </source>
</reference>
<protein>
    <submittedName>
        <fullName evidence="1">Uncharacterized protein</fullName>
    </submittedName>
</protein>
<accession>A0ACC0EX10</accession>
<name>A0ACC0EX10_9BASI</name>
<comment type="caution">
    <text evidence="1">The sequence shown here is derived from an EMBL/GenBank/DDBJ whole genome shotgun (WGS) entry which is preliminary data.</text>
</comment>
<reference evidence="2" key="1">
    <citation type="journal article" date="2018" name="BMC Genomics">
        <title>Genomic insights into host adaptation between the wheat stripe rust pathogen (Puccinia striiformis f. sp. tritici) and the barley stripe rust pathogen (Puccinia striiformis f. sp. hordei).</title>
        <authorList>
            <person name="Xia C."/>
            <person name="Wang M."/>
            <person name="Yin C."/>
            <person name="Cornejo O.E."/>
            <person name="Hulbert S.H."/>
            <person name="Chen X."/>
        </authorList>
    </citation>
    <scope>NUCLEOTIDE SEQUENCE [LARGE SCALE GENOMIC DNA]</scope>
    <source>
        <strain evidence="2">93-210</strain>
    </source>
</reference>
<dbReference type="EMBL" id="CM045865">
    <property type="protein sequence ID" value="KAI7962203.1"/>
    <property type="molecule type" value="Genomic_DNA"/>
</dbReference>
<keyword evidence="2" id="KW-1185">Reference proteome</keyword>
<organism evidence="1 2">
    <name type="scientific">Puccinia striiformis f. sp. tritici</name>
    <dbReference type="NCBI Taxonomy" id="168172"/>
    <lineage>
        <taxon>Eukaryota</taxon>
        <taxon>Fungi</taxon>
        <taxon>Dikarya</taxon>
        <taxon>Basidiomycota</taxon>
        <taxon>Pucciniomycotina</taxon>
        <taxon>Pucciniomycetes</taxon>
        <taxon>Pucciniales</taxon>
        <taxon>Pucciniaceae</taxon>
        <taxon>Puccinia</taxon>
    </lineage>
</organism>
<evidence type="ECO:0000313" key="1">
    <source>
        <dbReference type="EMBL" id="KAI7962203.1"/>
    </source>
</evidence>